<protein>
    <recommendedName>
        <fullName evidence="2">DUF397 domain-containing protein</fullName>
    </recommendedName>
</protein>
<name>A0A066Z0F4_9ACTN</name>
<evidence type="ECO:0000313" key="3">
    <source>
        <dbReference type="EMBL" id="KDN86992.1"/>
    </source>
</evidence>
<dbReference type="EMBL" id="JNBY01000050">
    <property type="protein sequence ID" value="KDN86992.1"/>
    <property type="molecule type" value="Genomic_DNA"/>
</dbReference>
<feature type="region of interest" description="Disordered" evidence="1">
    <location>
        <begin position="13"/>
        <end position="35"/>
    </location>
</feature>
<comment type="caution">
    <text evidence="3">The sequence shown here is derived from an EMBL/GenBank/DDBJ whole genome shotgun (WGS) entry which is preliminary data.</text>
</comment>
<dbReference type="InterPro" id="IPR007278">
    <property type="entry name" value="DUF397"/>
</dbReference>
<evidence type="ECO:0000313" key="4">
    <source>
        <dbReference type="Proteomes" id="UP000027178"/>
    </source>
</evidence>
<feature type="domain" description="DUF397" evidence="2">
    <location>
        <begin position="28"/>
        <end position="79"/>
    </location>
</feature>
<sequence>MDEETGVDVADEFYNGMPADGIDSPHPWQVARKSQGSGECVELRRLTDGRVAVRHSKDPSGPALIFTRGEIDAWLDGAKRAEFDHLLA</sequence>
<reference evidence="3 4" key="1">
    <citation type="submission" date="2014-05" db="EMBL/GenBank/DDBJ databases">
        <title>Draft Genome Sequence of Kitasatospora cheerisanensis KCTC 2395.</title>
        <authorList>
            <person name="Nam D.H."/>
        </authorList>
    </citation>
    <scope>NUCLEOTIDE SEQUENCE [LARGE SCALE GENOMIC DNA]</scope>
    <source>
        <strain evidence="3 4">KCTC 2395</strain>
    </source>
</reference>
<evidence type="ECO:0000256" key="1">
    <source>
        <dbReference type="SAM" id="MobiDB-lite"/>
    </source>
</evidence>
<accession>A0A066Z0F4</accession>
<dbReference type="PATRIC" id="fig|1348663.4.peg.1027"/>
<dbReference type="AlphaFoldDB" id="A0A066Z0F4"/>
<evidence type="ECO:0000259" key="2">
    <source>
        <dbReference type="Pfam" id="PF04149"/>
    </source>
</evidence>
<dbReference type="HOGENOM" id="CLU_131550_1_0_11"/>
<dbReference type="Pfam" id="PF04149">
    <property type="entry name" value="DUF397"/>
    <property type="match status" value="1"/>
</dbReference>
<proteinExistence type="predicted"/>
<keyword evidence="4" id="KW-1185">Reference proteome</keyword>
<gene>
    <name evidence="3" type="ORF">KCH_10770</name>
</gene>
<dbReference type="Proteomes" id="UP000027178">
    <property type="component" value="Unassembled WGS sequence"/>
</dbReference>
<organism evidence="3 4">
    <name type="scientific">Kitasatospora cheerisanensis KCTC 2395</name>
    <dbReference type="NCBI Taxonomy" id="1348663"/>
    <lineage>
        <taxon>Bacteria</taxon>
        <taxon>Bacillati</taxon>
        <taxon>Actinomycetota</taxon>
        <taxon>Actinomycetes</taxon>
        <taxon>Kitasatosporales</taxon>
        <taxon>Streptomycetaceae</taxon>
        <taxon>Kitasatospora</taxon>
    </lineage>
</organism>
<dbReference type="eggNOG" id="ENOG50320VX">
    <property type="taxonomic scope" value="Bacteria"/>
</dbReference>